<dbReference type="EMBL" id="RRYP01001686">
    <property type="protein sequence ID" value="TNV85612.1"/>
    <property type="molecule type" value="Genomic_DNA"/>
</dbReference>
<reference evidence="1" key="1">
    <citation type="submission" date="2019-06" db="EMBL/GenBank/DDBJ databases">
        <authorList>
            <person name="Zheng W."/>
        </authorList>
    </citation>
    <scope>NUCLEOTIDE SEQUENCE</scope>
    <source>
        <strain evidence="1">QDHG01</strain>
    </source>
</reference>
<dbReference type="AlphaFoldDB" id="A0A8J8P0D9"/>
<evidence type="ECO:0000313" key="2">
    <source>
        <dbReference type="Proteomes" id="UP000785679"/>
    </source>
</evidence>
<proteinExistence type="predicted"/>
<accession>A0A8J8P0D9</accession>
<name>A0A8J8P0D9_HALGN</name>
<evidence type="ECO:0000313" key="1">
    <source>
        <dbReference type="EMBL" id="TNV85612.1"/>
    </source>
</evidence>
<gene>
    <name evidence="1" type="ORF">FGO68_gene14764</name>
</gene>
<keyword evidence="2" id="KW-1185">Reference proteome</keyword>
<sequence>MGSAIFSYLRSYSFQMSHVYRSQLFTCNSKLSVQIFLRVSHLLRSQLMYRFRGEQSCIEGEVGVEELHESLGLLFWAGNIDHGKKLDERFLKPIGQYLGNFQVLLCE</sequence>
<organism evidence="1 2">
    <name type="scientific">Halteria grandinella</name>
    <dbReference type="NCBI Taxonomy" id="5974"/>
    <lineage>
        <taxon>Eukaryota</taxon>
        <taxon>Sar</taxon>
        <taxon>Alveolata</taxon>
        <taxon>Ciliophora</taxon>
        <taxon>Intramacronucleata</taxon>
        <taxon>Spirotrichea</taxon>
        <taxon>Stichotrichia</taxon>
        <taxon>Sporadotrichida</taxon>
        <taxon>Halteriidae</taxon>
        <taxon>Halteria</taxon>
    </lineage>
</organism>
<protein>
    <submittedName>
        <fullName evidence="1">Uncharacterized protein</fullName>
    </submittedName>
</protein>
<comment type="caution">
    <text evidence="1">The sequence shown here is derived from an EMBL/GenBank/DDBJ whole genome shotgun (WGS) entry which is preliminary data.</text>
</comment>
<dbReference type="Proteomes" id="UP000785679">
    <property type="component" value="Unassembled WGS sequence"/>
</dbReference>